<keyword evidence="1 6" id="KW-0436">Ligase</keyword>
<dbReference type="InterPro" id="IPR011063">
    <property type="entry name" value="TilS/TtcA_N"/>
</dbReference>
<comment type="similarity">
    <text evidence="6">Belongs to the tRNA(Ile)-lysidine synthase family.</text>
</comment>
<dbReference type="EC" id="6.3.4.19" evidence="6"/>
<evidence type="ECO:0000256" key="1">
    <source>
        <dbReference type="ARBA" id="ARBA00022598"/>
    </source>
</evidence>
<keyword evidence="4 6" id="KW-0067">ATP-binding</keyword>
<dbReference type="NCBIfam" id="TIGR02432">
    <property type="entry name" value="lysidine_TilS_N"/>
    <property type="match status" value="1"/>
</dbReference>
<name>A0ABS7R683_9HYPH</name>
<dbReference type="InterPro" id="IPR014729">
    <property type="entry name" value="Rossmann-like_a/b/a_fold"/>
</dbReference>
<keyword evidence="9" id="KW-1185">Reference proteome</keyword>
<dbReference type="PANTHER" id="PTHR43033">
    <property type="entry name" value="TRNA(ILE)-LYSIDINE SYNTHASE-RELATED"/>
    <property type="match status" value="1"/>
</dbReference>
<feature type="domain" description="tRNA(Ile)-lysidine/2-thiocytidine synthase N-terminal" evidence="7">
    <location>
        <begin position="20"/>
        <end position="204"/>
    </location>
</feature>
<evidence type="ECO:0000313" key="8">
    <source>
        <dbReference type="EMBL" id="MBY8916444.1"/>
    </source>
</evidence>
<evidence type="ECO:0000256" key="3">
    <source>
        <dbReference type="ARBA" id="ARBA00022741"/>
    </source>
</evidence>
<evidence type="ECO:0000313" key="9">
    <source>
        <dbReference type="Proteomes" id="UP000777661"/>
    </source>
</evidence>
<dbReference type="SUPFAM" id="SSF52402">
    <property type="entry name" value="Adenine nucleotide alpha hydrolases-like"/>
    <property type="match status" value="1"/>
</dbReference>
<evidence type="ECO:0000256" key="5">
    <source>
        <dbReference type="ARBA" id="ARBA00048539"/>
    </source>
</evidence>
<evidence type="ECO:0000256" key="2">
    <source>
        <dbReference type="ARBA" id="ARBA00022694"/>
    </source>
</evidence>
<dbReference type="Gene3D" id="3.40.50.620">
    <property type="entry name" value="HUPs"/>
    <property type="match status" value="1"/>
</dbReference>
<reference evidence="8 9" key="1">
    <citation type="submission" date="2021-06" db="EMBL/GenBank/DDBJ databases">
        <title>Nitratireductor porphyridii sp. nov., isolated from a small marine red alga, Porphyridium purpureum in South Korea.</title>
        <authorList>
            <person name="Kim K.H."/>
            <person name="Kristyanto S."/>
            <person name="Jeon C.O."/>
        </authorList>
    </citation>
    <scope>NUCLEOTIDE SEQUENCE [LARGE SCALE GENOMIC DNA]</scope>
    <source>
        <strain evidence="8 9">R6</strain>
    </source>
</reference>
<dbReference type="EMBL" id="JAHSQO010000002">
    <property type="protein sequence ID" value="MBY8916444.1"/>
    <property type="molecule type" value="Genomic_DNA"/>
</dbReference>
<dbReference type="Proteomes" id="UP000777661">
    <property type="component" value="Unassembled WGS sequence"/>
</dbReference>
<comment type="caution">
    <text evidence="8">The sequence shown here is derived from an EMBL/GenBank/DDBJ whole genome shotgun (WGS) entry which is preliminary data.</text>
</comment>
<feature type="binding site" evidence="6">
    <location>
        <begin position="25"/>
        <end position="30"/>
    </location>
    <ligand>
        <name>ATP</name>
        <dbReference type="ChEBI" id="CHEBI:30616"/>
    </ligand>
</feature>
<evidence type="ECO:0000256" key="4">
    <source>
        <dbReference type="ARBA" id="ARBA00022840"/>
    </source>
</evidence>
<dbReference type="CDD" id="cd01992">
    <property type="entry name" value="TilS_N"/>
    <property type="match status" value="1"/>
</dbReference>
<gene>
    <name evidence="6 8" type="primary">tilS</name>
    <name evidence="8" type="ORF">KVG22_07590</name>
</gene>
<accession>A0ABS7R683</accession>
<keyword evidence="6" id="KW-0963">Cytoplasm</keyword>
<sequence>MQPDPRQIFDGIAFSRQTGVIAAVSGGGDSLALLLLLKEFLDLQAGAPALTAVTVDHALRAEAAEEARFVAALCASRDIAHRTMVWRGEKPATGISAAARSARLSLLAQAAREAGAGLVFTGHTRDDQAETVSMRAGRGTGLGMGLGGAGIAPASLYEGAIWFVRPLLSHGRADLRSYLASRDVRWIDDPTNDDTTYERVRVRRSLTAEMAARRIAEAETAAARRIALGARAARLIDGHARCVAPGLYRVDPAFVEDADAEAALYALRVLTAMAGGGLHLPSEDPSARVLAGLRAGVCATLSRAVIDRRSSGIYLHRERRNLPTGTGAMREGLWDRRYRLSAPEGLHIAPFGAAARDLLPEANPTLPQDLLFAAQFAEPALWRGDVCIGPARMAVPGNGIGVPAPWAHLLPSFDIDVAQALIRLVGGKTVLKLP</sequence>
<organism evidence="8 9">
    <name type="scientific">Nitratireductor rhodophyticola</name>
    <dbReference type="NCBI Taxonomy" id="2854036"/>
    <lineage>
        <taxon>Bacteria</taxon>
        <taxon>Pseudomonadati</taxon>
        <taxon>Pseudomonadota</taxon>
        <taxon>Alphaproteobacteria</taxon>
        <taxon>Hyphomicrobiales</taxon>
        <taxon>Phyllobacteriaceae</taxon>
        <taxon>Nitratireductor</taxon>
    </lineage>
</organism>
<comment type="domain">
    <text evidence="6">The N-terminal region contains the highly conserved SGGXDS motif, predicted to be a P-loop motif involved in ATP binding.</text>
</comment>
<comment type="subcellular location">
    <subcellularLocation>
        <location evidence="6">Cytoplasm</location>
    </subcellularLocation>
</comment>
<dbReference type="PANTHER" id="PTHR43033:SF1">
    <property type="entry name" value="TRNA(ILE)-LYSIDINE SYNTHASE-RELATED"/>
    <property type="match status" value="1"/>
</dbReference>
<dbReference type="InterPro" id="IPR012094">
    <property type="entry name" value="tRNA_Ile_lys_synt"/>
</dbReference>
<protein>
    <recommendedName>
        <fullName evidence="6">tRNA(Ile)-lysidine synthase</fullName>
        <ecNumber evidence="6">6.3.4.19</ecNumber>
    </recommendedName>
    <alternativeName>
        <fullName evidence="6">tRNA(Ile)-2-lysyl-cytidine synthase</fullName>
    </alternativeName>
    <alternativeName>
        <fullName evidence="6">tRNA(Ile)-lysidine synthetase</fullName>
    </alternativeName>
</protein>
<evidence type="ECO:0000256" key="6">
    <source>
        <dbReference type="HAMAP-Rule" id="MF_01161"/>
    </source>
</evidence>
<evidence type="ECO:0000259" key="7">
    <source>
        <dbReference type="Pfam" id="PF01171"/>
    </source>
</evidence>
<proteinExistence type="inferred from homology"/>
<comment type="function">
    <text evidence="6">Ligates lysine onto the cytidine present at position 34 of the AUA codon-specific tRNA(Ile) that contains the anticodon CAU, in an ATP-dependent manner. Cytidine is converted to lysidine, thus changing the amino acid specificity of the tRNA from methionine to isoleucine.</text>
</comment>
<dbReference type="Pfam" id="PF01171">
    <property type="entry name" value="ATP_bind_3"/>
    <property type="match status" value="1"/>
</dbReference>
<keyword evidence="2 6" id="KW-0819">tRNA processing</keyword>
<dbReference type="RefSeq" id="WP_223005635.1">
    <property type="nucleotide sequence ID" value="NZ_JAHSQO010000002.1"/>
</dbReference>
<dbReference type="InterPro" id="IPR012795">
    <property type="entry name" value="tRNA_Ile_lys_synt_N"/>
</dbReference>
<keyword evidence="3 6" id="KW-0547">Nucleotide-binding</keyword>
<dbReference type="HAMAP" id="MF_01161">
    <property type="entry name" value="tRNA_Ile_lys_synt"/>
    <property type="match status" value="1"/>
</dbReference>
<comment type="catalytic activity">
    <reaction evidence="5 6">
        <text>cytidine(34) in tRNA(Ile2) + L-lysine + ATP = lysidine(34) in tRNA(Ile2) + AMP + diphosphate + H(+)</text>
        <dbReference type="Rhea" id="RHEA:43744"/>
        <dbReference type="Rhea" id="RHEA-COMP:10625"/>
        <dbReference type="Rhea" id="RHEA-COMP:10670"/>
        <dbReference type="ChEBI" id="CHEBI:15378"/>
        <dbReference type="ChEBI" id="CHEBI:30616"/>
        <dbReference type="ChEBI" id="CHEBI:32551"/>
        <dbReference type="ChEBI" id="CHEBI:33019"/>
        <dbReference type="ChEBI" id="CHEBI:82748"/>
        <dbReference type="ChEBI" id="CHEBI:83665"/>
        <dbReference type="ChEBI" id="CHEBI:456215"/>
        <dbReference type="EC" id="6.3.4.19"/>
    </reaction>
</comment>
<dbReference type="GO" id="GO:0032267">
    <property type="term" value="F:tRNA(Ile)-lysidine synthase activity"/>
    <property type="evidence" value="ECO:0007669"/>
    <property type="project" value="UniProtKB-EC"/>
</dbReference>